<evidence type="ECO:0000256" key="6">
    <source>
        <dbReference type="ARBA" id="ARBA00022968"/>
    </source>
</evidence>
<accession>A0A8S1DWN7</accession>
<keyword evidence="6 10" id="KW-0735">Signal-anchor</keyword>
<protein>
    <recommendedName>
        <fullName evidence="10">Hexosyltransferase</fullName>
        <ecNumber evidence="10">2.4.1.-</ecNumber>
    </recommendedName>
</protein>
<dbReference type="Gene3D" id="3.90.550.50">
    <property type="match status" value="1"/>
</dbReference>
<dbReference type="AlphaFoldDB" id="A0A8S1DWN7"/>
<dbReference type="PANTHER" id="PTHR11214:SF379">
    <property type="entry name" value="HEXOSYLTRANSFERASE-RELATED"/>
    <property type="match status" value="1"/>
</dbReference>
<evidence type="ECO:0000256" key="2">
    <source>
        <dbReference type="ARBA" id="ARBA00008661"/>
    </source>
</evidence>
<name>A0A8S1DWN7_9INSE</name>
<dbReference type="PANTHER" id="PTHR11214">
    <property type="entry name" value="BETA-1,3-N-ACETYLGLUCOSAMINYLTRANSFERASE"/>
    <property type="match status" value="1"/>
</dbReference>
<keyword evidence="3 10" id="KW-0328">Glycosyltransferase</keyword>
<reference evidence="11 12" key="1">
    <citation type="submission" date="2020-04" db="EMBL/GenBank/DDBJ databases">
        <authorList>
            <person name="Alioto T."/>
            <person name="Alioto T."/>
            <person name="Gomez Garrido J."/>
        </authorList>
    </citation>
    <scope>NUCLEOTIDE SEQUENCE [LARGE SCALE GENOMIC DNA]</scope>
</reference>
<evidence type="ECO:0000256" key="4">
    <source>
        <dbReference type="ARBA" id="ARBA00022679"/>
    </source>
</evidence>
<dbReference type="EMBL" id="CADEPI010000350">
    <property type="protein sequence ID" value="CAB3384437.1"/>
    <property type="molecule type" value="Genomic_DNA"/>
</dbReference>
<evidence type="ECO:0000256" key="5">
    <source>
        <dbReference type="ARBA" id="ARBA00022692"/>
    </source>
</evidence>
<keyword evidence="12" id="KW-1185">Reference proteome</keyword>
<evidence type="ECO:0000256" key="9">
    <source>
        <dbReference type="ARBA" id="ARBA00023136"/>
    </source>
</evidence>
<sequence length="316" mass="36341">MRWQPDGGNALARNREVQVNMMRISCVRFVKCFSLRMALLNSLKILALITGVIIIFGYHYLSVSHKINNWTTREIQAVSLKPPLKLKFNIEDFLSNEPNVSSKYPGGFLRSPECPAEELEILILVFSAPGNFERRKAIRENWAQDLNNSTSLFFILGGVEVKERDREKLEFEQDVILANFTDSYRNLTLKTVALLDWAGQNCEFTFLLKCDDDMYINYPKLRHKLFEENAVFDNKTIIGRLAAGWKPNRSKKSKYYLSKTEFPPQVLPDFMSGPSYVITAGLIEPLLSAVLEEHWLNLEDVLPCHPDKDLQTNRTS</sequence>
<comment type="caution">
    <text evidence="11">The sequence shown here is derived from an EMBL/GenBank/DDBJ whole genome shotgun (WGS) entry which is preliminary data.</text>
</comment>
<evidence type="ECO:0000313" key="11">
    <source>
        <dbReference type="EMBL" id="CAB3384437.1"/>
    </source>
</evidence>
<gene>
    <name evidence="11" type="ORF">CLODIP_2_CD09029</name>
</gene>
<dbReference type="GO" id="GO:0000139">
    <property type="term" value="C:Golgi membrane"/>
    <property type="evidence" value="ECO:0007669"/>
    <property type="project" value="UniProtKB-SubCell"/>
</dbReference>
<evidence type="ECO:0000256" key="3">
    <source>
        <dbReference type="ARBA" id="ARBA00022676"/>
    </source>
</evidence>
<comment type="similarity">
    <text evidence="2 10">Belongs to the glycosyltransferase 31 family.</text>
</comment>
<evidence type="ECO:0000313" key="12">
    <source>
        <dbReference type="Proteomes" id="UP000494165"/>
    </source>
</evidence>
<dbReference type="Proteomes" id="UP000494165">
    <property type="component" value="Unassembled WGS sequence"/>
</dbReference>
<organism evidence="11 12">
    <name type="scientific">Cloeon dipterum</name>
    <dbReference type="NCBI Taxonomy" id="197152"/>
    <lineage>
        <taxon>Eukaryota</taxon>
        <taxon>Metazoa</taxon>
        <taxon>Ecdysozoa</taxon>
        <taxon>Arthropoda</taxon>
        <taxon>Hexapoda</taxon>
        <taxon>Insecta</taxon>
        <taxon>Pterygota</taxon>
        <taxon>Palaeoptera</taxon>
        <taxon>Ephemeroptera</taxon>
        <taxon>Pisciforma</taxon>
        <taxon>Baetidae</taxon>
        <taxon>Cloeon</taxon>
    </lineage>
</organism>
<comment type="subcellular location">
    <subcellularLocation>
        <location evidence="1 10">Golgi apparatus membrane</location>
        <topology evidence="1 10">Single-pass type II membrane protein</topology>
    </subcellularLocation>
</comment>
<dbReference type="EC" id="2.4.1.-" evidence="10"/>
<keyword evidence="9 10" id="KW-0472">Membrane</keyword>
<dbReference type="OrthoDB" id="5512589at2759"/>
<dbReference type="Pfam" id="PF01762">
    <property type="entry name" value="Galactosyl_T"/>
    <property type="match status" value="1"/>
</dbReference>
<evidence type="ECO:0000256" key="8">
    <source>
        <dbReference type="ARBA" id="ARBA00023034"/>
    </source>
</evidence>
<keyword evidence="8 10" id="KW-0333">Golgi apparatus</keyword>
<feature type="transmembrane region" description="Helical" evidence="10">
    <location>
        <begin position="38"/>
        <end position="61"/>
    </location>
</feature>
<evidence type="ECO:0000256" key="10">
    <source>
        <dbReference type="RuleBase" id="RU363063"/>
    </source>
</evidence>
<dbReference type="InterPro" id="IPR002659">
    <property type="entry name" value="Glyco_trans_31"/>
</dbReference>
<dbReference type="GO" id="GO:0006493">
    <property type="term" value="P:protein O-linked glycosylation"/>
    <property type="evidence" value="ECO:0007669"/>
    <property type="project" value="TreeGrafter"/>
</dbReference>
<evidence type="ECO:0000256" key="7">
    <source>
        <dbReference type="ARBA" id="ARBA00022989"/>
    </source>
</evidence>
<keyword evidence="7 10" id="KW-1133">Transmembrane helix</keyword>
<evidence type="ECO:0000256" key="1">
    <source>
        <dbReference type="ARBA" id="ARBA00004323"/>
    </source>
</evidence>
<keyword evidence="5 10" id="KW-0812">Transmembrane</keyword>
<dbReference type="GO" id="GO:0016758">
    <property type="term" value="F:hexosyltransferase activity"/>
    <property type="evidence" value="ECO:0007669"/>
    <property type="project" value="InterPro"/>
</dbReference>
<proteinExistence type="inferred from homology"/>
<keyword evidence="4" id="KW-0808">Transferase</keyword>